<dbReference type="RefSeq" id="WP_083616238.1">
    <property type="nucleotide sequence ID" value="NZ_LR734982.1"/>
</dbReference>
<evidence type="ECO:0000256" key="1">
    <source>
        <dbReference type="SAM" id="MobiDB-lite"/>
    </source>
</evidence>
<gene>
    <name evidence="2" type="ORF">PL9631_110124</name>
</gene>
<evidence type="ECO:0000313" key="2">
    <source>
        <dbReference type="EMBL" id="VXD14745.1"/>
    </source>
</evidence>
<keyword evidence="3" id="KW-1185">Reference proteome</keyword>
<proteinExistence type="predicted"/>
<dbReference type="EMBL" id="CZCS02000013">
    <property type="protein sequence ID" value="VXD14745.1"/>
    <property type="molecule type" value="Genomic_DNA"/>
</dbReference>
<dbReference type="OrthoDB" id="581861at2"/>
<feature type="compositionally biased region" description="Pro residues" evidence="1">
    <location>
        <begin position="236"/>
        <end position="256"/>
    </location>
</feature>
<dbReference type="Proteomes" id="UP000182190">
    <property type="component" value="Unassembled WGS sequence"/>
</dbReference>
<accession>A0A7Z9BPW4</accession>
<dbReference type="AlphaFoldDB" id="A0A7Z9BPW4"/>
<organism evidence="2 3">
    <name type="scientific">Planktothrix paucivesiculata PCC 9631</name>
    <dbReference type="NCBI Taxonomy" id="671071"/>
    <lineage>
        <taxon>Bacteria</taxon>
        <taxon>Bacillati</taxon>
        <taxon>Cyanobacteriota</taxon>
        <taxon>Cyanophyceae</taxon>
        <taxon>Oscillatoriophycideae</taxon>
        <taxon>Oscillatoriales</taxon>
        <taxon>Microcoleaceae</taxon>
        <taxon>Planktothrix</taxon>
    </lineage>
</organism>
<comment type="caution">
    <text evidence="2">The sequence shown here is derived from an EMBL/GenBank/DDBJ whole genome shotgun (WGS) entry which is preliminary data.</text>
</comment>
<evidence type="ECO:0000313" key="3">
    <source>
        <dbReference type="Proteomes" id="UP000182190"/>
    </source>
</evidence>
<sequence>MAKKYLIVPGILILTLGGVAFGLDKLADQKAEQEIEQKLSLGMGLGTDCTKANVNLFQNNVQFKDIKVDNIDGFASPYIFRITNMEVQAKSLIKKPLEIEKIVIEDVAVNVDVQFDNNATTPESMIVINLKQLSEKGKNSPSQNSDQPEDLNINQMQFNNIKFTVNLQPPDGINSPITKEFKVDQITLEQVTGKNLPDKLSSALQEKILIEITGLINEQNLPQLNSIIEKSNKIKPPSPPFPISPPKKPYLPSPGI</sequence>
<feature type="region of interest" description="Disordered" evidence="1">
    <location>
        <begin position="231"/>
        <end position="256"/>
    </location>
</feature>
<name>A0A7Z9BPW4_9CYAN</name>
<evidence type="ECO:0008006" key="4">
    <source>
        <dbReference type="Google" id="ProtNLM"/>
    </source>
</evidence>
<protein>
    <recommendedName>
        <fullName evidence="4">AsmA domain-containing protein</fullName>
    </recommendedName>
</protein>
<reference evidence="2" key="1">
    <citation type="submission" date="2019-10" db="EMBL/GenBank/DDBJ databases">
        <authorList>
            <consortium name="Genoscope - CEA"/>
            <person name="William W."/>
        </authorList>
    </citation>
    <scope>NUCLEOTIDE SEQUENCE [LARGE SCALE GENOMIC DNA]</scope>
    <source>
        <strain evidence="2">BBR_PRJEB10994</strain>
    </source>
</reference>